<reference evidence="2" key="1">
    <citation type="submission" date="2023-05" db="EMBL/GenBank/DDBJ databases">
        <authorList>
            <person name="Huff M."/>
        </authorList>
    </citation>
    <scope>NUCLEOTIDE SEQUENCE</scope>
</reference>
<feature type="compositionally biased region" description="Polar residues" evidence="1">
    <location>
        <begin position="121"/>
        <end position="138"/>
    </location>
</feature>
<keyword evidence="3" id="KW-1185">Reference proteome</keyword>
<evidence type="ECO:0000256" key="1">
    <source>
        <dbReference type="SAM" id="MobiDB-lite"/>
    </source>
</evidence>
<gene>
    <name evidence="2" type="ORF">FPE_LOCUS28965</name>
</gene>
<feature type="region of interest" description="Disordered" evidence="1">
    <location>
        <begin position="93"/>
        <end position="144"/>
    </location>
</feature>
<proteinExistence type="predicted"/>
<dbReference type="EMBL" id="OU503053">
    <property type="protein sequence ID" value="CAI9781535.1"/>
    <property type="molecule type" value="Genomic_DNA"/>
</dbReference>
<evidence type="ECO:0000313" key="3">
    <source>
        <dbReference type="Proteomes" id="UP000834106"/>
    </source>
</evidence>
<organism evidence="2 3">
    <name type="scientific">Fraxinus pennsylvanica</name>
    <dbReference type="NCBI Taxonomy" id="56036"/>
    <lineage>
        <taxon>Eukaryota</taxon>
        <taxon>Viridiplantae</taxon>
        <taxon>Streptophyta</taxon>
        <taxon>Embryophyta</taxon>
        <taxon>Tracheophyta</taxon>
        <taxon>Spermatophyta</taxon>
        <taxon>Magnoliopsida</taxon>
        <taxon>eudicotyledons</taxon>
        <taxon>Gunneridae</taxon>
        <taxon>Pentapetalae</taxon>
        <taxon>asterids</taxon>
        <taxon>lamiids</taxon>
        <taxon>Lamiales</taxon>
        <taxon>Oleaceae</taxon>
        <taxon>Oleeae</taxon>
        <taxon>Fraxinus</taxon>
    </lineage>
</organism>
<dbReference type="AlphaFoldDB" id="A0AAD2A4T6"/>
<sequence length="242" mass="27316">MVDQMTEHACVILTISRWESLLNGFLQSVKQKICGSFCKVTRFLLHLTWKETKTQCSYDQFEGALSKCPAQFSVTAIYSSGILVVEKNVLSRTSKEEPDSGSRSSGRSPTSKWRDAEQGHNRSTGRSQFQQGTPNAVDSSRWRGLQGTIPTTKHRAKVRWWSALPQVQMVRSEATGNRIITTCQASRLDGSRDSRTEGQTNPAQSYGFKDIGERCLLLKAWLRKSQLTRDRIPGFALWLVRI</sequence>
<accession>A0AAD2A4T6</accession>
<dbReference type="Proteomes" id="UP000834106">
    <property type="component" value="Chromosome 18"/>
</dbReference>
<name>A0AAD2A4T6_9LAMI</name>
<protein>
    <submittedName>
        <fullName evidence="2">Uncharacterized protein</fullName>
    </submittedName>
</protein>
<evidence type="ECO:0000313" key="2">
    <source>
        <dbReference type="EMBL" id="CAI9781535.1"/>
    </source>
</evidence>